<proteinExistence type="predicted"/>
<accession>A0A0F9EUD3</accession>
<comment type="caution">
    <text evidence="1">The sequence shown here is derived from an EMBL/GenBank/DDBJ whole genome shotgun (WGS) entry which is preliminary data.</text>
</comment>
<dbReference type="EMBL" id="LAZR01033267">
    <property type="protein sequence ID" value="KKL48585.1"/>
    <property type="molecule type" value="Genomic_DNA"/>
</dbReference>
<sequence>MKGCLKWQASGLAAPKSIGDATNQYRETEDSVSCFIRDRCICKPDAKARARALYDAFCEYTNRSGNDNMSQKRFGTALTEMGYEAKKRDGRTWRIGIELRTSSG</sequence>
<evidence type="ECO:0000313" key="1">
    <source>
        <dbReference type="EMBL" id="KKL48585.1"/>
    </source>
</evidence>
<dbReference type="AlphaFoldDB" id="A0A0F9EUD3"/>
<protein>
    <recommendedName>
        <fullName evidence="2">DNA primase/nucleoside triphosphatase C-terminal domain-containing protein</fullName>
    </recommendedName>
</protein>
<gene>
    <name evidence="1" type="ORF">LCGC14_2324040</name>
</gene>
<evidence type="ECO:0008006" key="2">
    <source>
        <dbReference type="Google" id="ProtNLM"/>
    </source>
</evidence>
<reference evidence="1" key="1">
    <citation type="journal article" date="2015" name="Nature">
        <title>Complex archaea that bridge the gap between prokaryotes and eukaryotes.</title>
        <authorList>
            <person name="Spang A."/>
            <person name="Saw J.H."/>
            <person name="Jorgensen S.L."/>
            <person name="Zaremba-Niedzwiedzka K."/>
            <person name="Martijn J."/>
            <person name="Lind A.E."/>
            <person name="van Eijk R."/>
            <person name="Schleper C."/>
            <person name="Guy L."/>
            <person name="Ettema T.J."/>
        </authorList>
    </citation>
    <scope>NUCLEOTIDE SEQUENCE</scope>
</reference>
<organism evidence="1">
    <name type="scientific">marine sediment metagenome</name>
    <dbReference type="NCBI Taxonomy" id="412755"/>
    <lineage>
        <taxon>unclassified sequences</taxon>
        <taxon>metagenomes</taxon>
        <taxon>ecological metagenomes</taxon>
    </lineage>
</organism>
<name>A0A0F9EUD3_9ZZZZ</name>